<proteinExistence type="predicted"/>
<organism evidence="8 9">
    <name type="scientific">Spongisporangium articulatum</name>
    <dbReference type="NCBI Taxonomy" id="3362603"/>
    <lineage>
        <taxon>Bacteria</taxon>
        <taxon>Bacillati</taxon>
        <taxon>Actinomycetota</taxon>
        <taxon>Actinomycetes</taxon>
        <taxon>Kineosporiales</taxon>
        <taxon>Kineosporiaceae</taxon>
        <taxon>Spongisporangium</taxon>
    </lineage>
</organism>
<evidence type="ECO:0000256" key="4">
    <source>
        <dbReference type="ARBA" id="ARBA00022989"/>
    </source>
</evidence>
<dbReference type="InterPro" id="IPR022781">
    <property type="entry name" value="Flagellar_biosynth_FliO"/>
</dbReference>
<keyword evidence="8" id="KW-0969">Cilium</keyword>
<name>A0ABW8AHQ0_9ACTN</name>
<evidence type="ECO:0000256" key="1">
    <source>
        <dbReference type="ARBA" id="ARBA00004236"/>
    </source>
</evidence>
<feature type="region of interest" description="Disordered" evidence="6">
    <location>
        <begin position="141"/>
        <end position="326"/>
    </location>
</feature>
<evidence type="ECO:0000256" key="6">
    <source>
        <dbReference type="SAM" id="MobiDB-lite"/>
    </source>
</evidence>
<evidence type="ECO:0000256" key="7">
    <source>
        <dbReference type="SAM" id="Phobius"/>
    </source>
</evidence>
<sequence>MNTGDGLMLAARTVGGLVIVLVLVALSARIARRSRHFGHGDGLRVVERVGLSRDAQLVVVEAAGRQLLLGVGPSGVRLVTHLDDRPDDRPDDGARAALDAAVEAVETPAPEPVRIPVVEQIFGPVPAPEPAPQPVFAPEAYEEPQAEPGPSPEPFEEPVTEASSPRRGRRAKDTPVDQGRQPMTRAERRAMERALEQVDSPEPAPPTEAPEPSDDRDRVHVPAADYNGYPDLASALRAMGRTTDRPAEPTDADAPASAAGSAVQGLPTQRRSPETDLSHATSSAPQPPSDDEADGPESRRDRRRRRVVQPRQQQASGSVLSPATWRQGIDALRDLTARRG</sequence>
<evidence type="ECO:0000256" key="3">
    <source>
        <dbReference type="ARBA" id="ARBA00022692"/>
    </source>
</evidence>
<keyword evidence="8" id="KW-0282">Flagellum</keyword>
<keyword evidence="9" id="KW-1185">Reference proteome</keyword>
<feature type="transmembrane region" description="Helical" evidence="7">
    <location>
        <begin position="6"/>
        <end position="26"/>
    </location>
</feature>
<keyword evidence="2" id="KW-1003">Cell membrane</keyword>
<evidence type="ECO:0000313" key="8">
    <source>
        <dbReference type="EMBL" id="MFI7585884.1"/>
    </source>
</evidence>
<dbReference type="RefSeq" id="WP_398274543.1">
    <property type="nucleotide sequence ID" value="NZ_JBITLV010000001.1"/>
</dbReference>
<dbReference type="Proteomes" id="UP001612915">
    <property type="component" value="Unassembled WGS sequence"/>
</dbReference>
<comment type="caution">
    <text evidence="8">The sequence shown here is derived from an EMBL/GenBank/DDBJ whole genome shotgun (WGS) entry which is preliminary data.</text>
</comment>
<dbReference type="Pfam" id="PF04347">
    <property type="entry name" value="FliO"/>
    <property type="match status" value="1"/>
</dbReference>
<accession>A0ABW8AHQ0</accession>
<dbReference type="EMBL" id="JBITLV010000001">
    <property type="protein sequence ID" value="MFI7585884.1"/>
    <property type="molecule type" value="Genomic_DNA"/>
</dbReference>
<comment type="subcellular location">
    <subcellularLocation>
        <location evidence="1">Cell membrane</location>
    </subcellularLocation>
</comment>
<reference evidence="8 9" key="1">
    <citation type="submission" date="2024-10" db="EMBL/GenBank/DDBJ databases">
        <title>The Natural Products Discovery Center: Release of the First 8490 Sequenced Strains for Exploring Actinobacteria Biosynthetic Diversity.</title>
        <authorList>
            <person name="Kalkreuter E."/>
            <person name="Kautsar S.A."/>
            <person name="Yang D."/>
            <person name="Bader C.D."/>
            <person name="Teijaro C.N."/>
            <person name="Fluegel L."/>
            <person name="Davis C.M."/>
            <person name="Simpson J.R."/>
            <person name="Lauterbach L."/>
            <person name="Steele A.D."/>
            <person name="Gui C."/>
            <person name="Meng S."/>
            <person name="Li G."/>
            <person name="Viehrig K."/>
            <person name="Ye F."/>
            <person name="Su P."/>
            <person name="Kiefer A.F."/>
            <person name="Nichols A."/>
            <person name="Cepeda A.J."/>
            <person name="Yan W."/>
            <person name="Fan B."/>
            <person name="Jiang Y."/>
            <person name="Adhikari A."/>
            <person name="Zheng C.-J."/>
            <person name="Schuster L."/>
            <person name="Cowan T.M."/>
            <person name="Smanski M.J."/>
            <person name="Chevrette M.G."/>
            <person name="De Carvalho L.P.S."/>
            <person name="Shen B."/>
        </authorList>
    </citation>
    <scope>NUCLEOTIDE SEQUENCE [LARGE SCALE GENOMIC DNA]</scope>
    <source>
        <strain evidence="8 9">NPDC049639</strain>
    </source>
</reference>
<keyword evidence="3 7" id="KW-0812">Transmembrane</keyword>
<evidence type="ECO:0000313" key="9">
    <source>
        <dbReference type="Proteomes" id="UP001612915"/>
    </source>
</evidence>
<keyword evidence="5 7" id="KW-0472">Membrane</keyword>
<feature type="compositionally biased region" description="Low complexity" evidence="6">
    <location>
        <begin position="252"/>
        <end position="262"/>
    </location>
</feature>
<evidence type="ECO:0000256" key="5">
    <source>
        <dbReference type="ARBA" id="ARBA00023136"/>
    </source>
</evidence>
<feature type="compositionally biased region" description="Basic and acidic residues" evidence="6">
    <location>
        <begin position="185"/>
        <end position="196"/>
    </location>
</feature>
<gene>
    <name evidence="8" type="ORF">ACIB24_02270</name>
</gene>
<evidence type="ECO:0000256" key="2">
    <source>
        <dbReference type="ARBA" id="ARBA00022475"/>
    </source>
</evidence>
<keyword evidence="4 7" id="KW-1133">Transmembrane helix</keyword>
<protein>
    <submittedName>
        <fullName evidence="8">Flagellar biosynthetic protein FliO</fullName>
    </submittedName>
</protein>
<keyword evidence="8" id="KW-0966">Cell projection</keyword>